<dbReference type="Gene3D" id="3.30.750.24">
    <property type="entry name" value="STAS domain"/>
    <property type="match status" value="1"/>
</dbReference>
<feature type="domain" description="STAS" evidence="1">
    <location>
        <begin position="6"/>
        <end position="94"/>
    </location>
</feature>
<dbReference type="InterPro" id="IPR002645">
    <property type="entry name" value="STAS_dom"/>
</dbReference>
<dbReference type="RefSeq" id="WP_233054657.1">
    <property type="nucleotide sequence ID" value="NZ_JAIMJA010000027.1"/>
</dbReference>
<keyword evidence="3" id="KW-1185">Reference proteome</keyword>
<dbReference type="CDD" id="cd07043">
    <property type="entry name" value="STAS_anti-anti-sigma_factors"/>
    <property type="match status" value="1"/>
</dbReference>
<comment type="caution">
    <text evidence="2">The sequence shown here is derived from an EMBL/GenBank/DDBJ whole genome shotgun (WGS) entry which is preliminary data.</text>
</comment>
<gene>
    <name evidence="2" type="ORF">K6Y31_19170</name>
</gene>
<dbReference type="Proteomes" id="UP001201273">
    <property type="component" value="Unassembled WGS sequence"/>
</dbReference>
<sequence>MEKHSIRLPNKFDFHYHRVFNQDLDLLLAKSDLKEIELDFSQVQYLDSSALGMLVLMSKKNEESAQAKLVIRGAQGNALDILEMANMAKLYAFL</sequence>
<dbReference type="SUPFAM" id="SSF52091">
    <property type="entry name" value="SpoIIaa-like"/>
    <property type="match status" value="1"/>
</dbReference>
<dbReference type="PROSITE" id="PS50801">
    <property type="entry name" value="STAS"/>
    <property type="match status" value="1"/>
</dbReference>
<name>A0ABS8WH18_9GAMM</name>
<evidence type="ECO:0000259" key="1">
    <source>
        <dbReference type="PROSITE" id="PS50801"/>
    </source>
</evidence>
<evidence type="ECO:0000313" key="3">
    <source>
        <dbReference type="Proteomes" id="UP001201273"/>
    </source>
</evidence>
<reference evidence="2 3" key="1">
    <citation type="journal article" date="2022" name="Environ. Microbiol. Rep.">
        <title>Eco-phylogenetic analyses reveal divergent evolution of vitamin B12 metabolism in the marine bacterial family 'Psychromonadaceae'.</title>
        <authorList>
            <person name="Jin X."/>
            <person name="Yang Y."/>
            <person name="Cao H."/>
            <person name="Gao B."/>
            <person name="Zhao Z."/>
        </authorList>
    </citation>
    <scope>NUCLEOTIDE SEQUENCE [LARGE SCALE GENOMIC DNA]</scope>
    <source>
        <strain evidence="2 3">MKS20</strain>
    </source>
</reference>
<dbReference type="EMBL" id="JAIMJA010000027">
    <property type="protein sequence ID" value="MCE2596899.1"/>
    <property type="molecule type" value="Genomic_DNA"/>
</dbReference>
<evidence type="ECO:0000313" key="2">
    <source>
        <dbReference type="EMBL" id="MCE2596899.1"/>
    </source>
</evidence>
<dbReference type="Pfam" id="PF13466">
    <property type="entry name" value="STAS_2"/>
    <property type="match status" value="1"/>
</dbReference>
<organism evidence="2 3">
    <name type="scientific">Motilimonas cestriensis</name>
    <dbReference type="NCBI Taxonomy" id="2742685"/>
    <lineage>
        <taxon>Bacteria</taxon>
        <taxon>Pseudomonadati</taxon>
        <taxon>Pseudomonadota</taxon>
        <taxon>Gammaproteobacteria</taxon>
        <taxon>Alteromonadales</taxon>
        <taxon>Alteromonadales genera incertae sedis</taxon>
        <taxon>Motilimonas</taxon>
    </lineage>
</organism>
<dbReference type="InterPro" id="IPR058548">
    <property type="entry name" value="MlaB-like_STAS"/>
</dbReference>
<proteinExistence type="predicted"/>
<dbReference type="InterPro" id="IPR036513">
    <property type="entry name" value="STAS_dom_sf"/>
</dbReference>
<protein>
    <submittedName>
        <fullName evidence="2">STAS domain-containing protein</fullName>
    </submittedName>
</protein>
<accession>A0ABS8WH18</accession>